<dbReference type="AlphaFoldDB" id="A0A7S0ZU54"/>
<gene>
    <name evidence="2" type="ORF">NSCI0253_LOCUS6365</name>
</gene>
<evidence type="ECO:0000313" key="2">
    <source>
        <dbReference type="EMBL" id="CAD8832018.1"/>
    </source>
</evidence>
<accession>A0A7S0ZU54</accession>
<feature type="compositionally biased region" description="Basic and acidic residues" evidence="1">
    <location>
        <begin position="1"/>
        <end position="15"/>
    </location>
</feature>
<feature type="compositionally biased region" description="Polar residues" evidence="1">
    <location>
        <begin position="80"/>
        <end position="96"/>
    </location>
</feature>
<evidence type="ECO:0000256" key="1">
    <source>
        <dbReference type="SAM" id="MobiDB-lite"/>
    </source>
</evidence>
<protein>
    <submittedName>
        <fullName evidence="2">Uncharacterized protein</fullName>
    </submittedName>
</protein>
<organism evidence="2">
    <name type="scientific">Noctiluca scintillans</name>
    <name type="common">Sea sparkle</name>
    <name type="synonym">Red tide dinoflagellate</name>
    <dbReference type="NCBI Taxonomy" id="2966"/>
    <lineage>
        <taxon>Eukaryota</taxon>
        <taxon>Sar</taxon>
        <taxon>Alveolata</taxon>
        <taxon>Dinophyceae</taxon>
        <taxon>Noctilucales</taxon>
        <taxon>Noctilucaceae</taxon>
        <taxon>Noctiluca</taxon>
    </lineage>
</organism>
<feature type="region of interest" description="Disordered" evidence="1">
    <location>
        <begin position="1"/>
        <end position="119"/>
    </location>
</feature>
<reference evidence="2" key="1">
    <citation type="submission" date="2021-01" db="EMBL/GenBank/DDBJ databases">
        <authorList>
            <person name="Corre E."/>
            <person name="Pelletier E."/>
            <person name="Niang G."/>
            <person name="Scheremetjew M."/>
            <person name="Finn R."/>
            <person name="Kale V."/>
            <person name="Holt S."/>
            <person name="Cochrane G."/>
            <person name="Meng A."/>
            <person name="Brown T."/>
            <person name="Cohen L."/>
        </authorList>
    </citation>
    <scope>NUCLEOTIDE SEQUENCE</scope>
</reference>
<name>A0A7S0ZU54_NOCSC</name>
<dbReference type="EMBL" id="HBFQ01009105">
    <property type="protein sequence ID" value="CAD8832018.1"/>
    <property type="molecule type" value="Transcribed_RNA"/>
</dbReference>
<sequence>MSQHIEDHHMRHDAPDSNLRPAPADQRVRRDPSGVTRSPGTSFIASTSTRPQVPQFRTGTPIGGERMFPPPTLRPLAANDTCSPSPSVNVKTNFNLSGMDGGEVFSSPPPTQDDPPDDEVDDPCFSVSPVGLHRVRRTERQENTGTNGSLLPVLCTDADTITDAVRNPPAHDMKSQPVVGIPGTNLMSHRPETPGAVAPECSAERSFDLPLAIADIAPQKKDVDMSIVPFTEDGGALRLEAMATLAKLDLSHEGQRQVVGRFLQEIKQHHHRDEKENKVPIASEAALESVLLDKREKHVARVHACTVLSRKHLPKLRSELEQLAKLNHARLDSYSVRDVPKTYEEQCERNSLRDALQSVAKEFLAKFSELLDMNEEPSRLCTFAEEECRTAASSLMKILQEHQEETRFQFQKLHVGVQALRDSNKAEIAALHPCLQEVHDFVRLCTTQMMEETLSRKDCYKQELMREEEEEARFVRINEDPSSCAAFASVRARLEERRRALVALDGACDALHGSLADWNALVARISQNVPASGGGDTRPADNGDVELPPTKKRRFLFW</sequence>
<proteinExistence type="predicted"/>
<feature type="compositionally biased region" description="Polar residues" evidence="1">
    <location>
        <begin position="35"/>
        <end position="58"/>
    </location>
</feature>